<keyword evidence="3" id="KW-1133">Transmembrane helix</keyword>
<gene>
    <name evidence="5" type="ORF">FIBRA_07433</name>
</gene>
<dbReference type="PANTHER" id="PTHR31082">
    <property type="entry name" value="PHEROMONE-REGULATED MEMBRANE PROTEIN 10"/>
    <property type="match status" value="1"/>
</dbReference>
<reference evidence="5 6" key="1">
    <citation type="journal article" date="2012" name="Appl. Environ. Microbiol.">
        <title>Short-read sequencing for genomic analysis of the brown rot fungus Fibroporia radiculosa.</title>
        <authorList>
            <person name="Tang J.D."/>
            <person name="Perkins A.D."/>
            <person name="Sonstegard T.S."/>
            <person name="Schroeder S.G."/>
            <person name="Burgess S.C."/>
            <person name="Diehl S.V."/>
        </authorList>
    </citation>
    <scope>NUCLEOTIDE SEQUENCE [LARGE SCALE GENOMIC DNA]</scope>
    <source>
        <strain evidence="5 6">TFFH 294</strain>
    </source>
</reference>
<feature type="transmembrane region" description="Helical" evidence="3">
    <location>
        <begin position="700"/>
        <end position="718"/>
    </location>
</feature>
<feature type="transmembrane region" description="Helical" evidence="3">
    <location>
        <begin position="869"/>
        <end position="888"/>
    </location>
</feature>
<feature type="transmembrane region" description="Helical" evidence="3">
    <location>
        <begin position="895"/>
        <end position="919"/>
    </location>
</feature>
<feature type="compositionally biased region" description="Low complexity" evidence="2">
    <location>
        <begin position="484"/>
        <end position="496"/>
    </location>
</feature>
<sequence>MPHNAPPSIQSILLTSSPPTSPSTSTLMDSGSPPHVISPHDDNRPPGGTRRTNGTKTPRKVQWHDERDAEDPNASTRALDEHGLDPSAFETLTDALERHRAVSPSELPKLDTVLTRESSSTTTDTESPETMNGSPSHTVAGEAFIDPSETAGLPGAGTERHSVQQAQKVISAHRRSFFGGMHMPHVPHMPRRHTETRDASGHKSTSSTGGEVRKRKPKKKKKSRWFGLSATESELESDVERAAESPLMPPPPRGGGVLSALLQLYDSNDAASGTVASLSAQSSLEDLRTPAMFPPTRTATQDSVSEKRDYFQQGERGRVRDGEQRRARSQERPRWAGSANSSLVSVSNLPNLRVPKPWGDSRPPQARSGAGVFGPLIASTGNISGVAAPKNSTLAPNIKRPGYRLSRYSLESNLPQVKDEVEPQLSRPRSMHFETSNSGDSVPEHPSHLRTSSLPMNAFEVSPKFGKWTGVLKDLPKRTWSHVGTPSTPGTPTSPTSEDELLEKERLRQKEKEDKRRREKRRRKKAEVFITRHVAEIVQRQEFIMKLARAMMMFGGPTHRLQAQIQSTAKVLDITLSCMYLPDVMLISFEDPTTSTSNIKFIRQASALDIGKLQDAHALYWKVIHDDISVQDASAALDDLMRKTPLYKFWQLILIGGCCSSFICSVSFNGSFIDSLVSFPLGCLLIVIQVFAARNELYSNVFEITVTLLFSFISAALADVGPFCYTAVGASSIVLILPGFIILCGSLELASRNIVSGAVRVCFSLIYSLFLGFGLSIGATAYTRITHHTFTAADDLTCNKSHDPNGPWYQRTPSLWWAFLTVPMYSLFLSLRNHAPYYRVETILVVAISCIGWVCNHFTGTKFIGQSDISAAVGGLAVGFVANMYGRFFRNGNAFVVMITGILFQLPSGLANGGLFSFVSDEAEGSSSNTSYISGFDTALQLVSVSIGLTVGLGISLVLVHPVSSRRRAGGVFSL</sequence>
<evidence type="ECO:0000256" key="1">
    <source>
        <dbReference type="ARBA" id="ARBA00034125"/>
    </source>
</evidence>
<dbReference type="GeneID" id="24100134"/>
<feature type="transmembrane region" description="Helical" evidence="3">
    <location>
        <begin position="730"/>
        <end position="749"/>
    </location>
</feature>
<feature type="region of interest" description="Disordered" evidence="2">
    <location>
        <begin position="414"/>
        <end position="451"/>
    </location>
</feature>
<dbReference type="InterPro" id="IPR010619">
    <property type="entry name" value="ThrE-like_N"/>
</dbReference>
<dbReference type="EMBL" id="HE797183">
    <property type="protein sequence ID" value="CCM05223.1"/>
    <property type="molecule type" value="Genomic_DNA"/>
</dbReference>
<dbReference type="GO" id="GO:0022857">
    <property type="term" value="F:transmembrane transporter activity"/>
    <property type="evidence" value="ECO:0007669"/>
    <property type="project" value="InterPro"/>
</dbReference>
<protein>
    <recommendedName>
        <fullName evidence="4">Threonine/serine exporter-like N-terminal domain-containing protein</fullName>
    </recommendedName>
</protein>
<feature type="transmembrane region" description="Helical" evidence="3">
    <location>
        <begin position="939"/>
        <end position="960"/>
    </location>
</feature>
<feature type="transmembrane region" description="Helical" evidence="3">
    <location>
        <begin position="843"/>
        <end position="863"/>
    </location>
</feature>
<evidence type="ECO:0000313" key="6">
    <source>
        <dbReference type="Proteomes" id="UP000006352"/>
    </source>
</evidence>
<dbReference type="InParanoid" id="J4GEF3"/>
<feature type="compositionally biased region" description="Low complexity" evidence="2">
    <location>
        <begin position="115"/>
        <end position="130"/>
    </location>
</feature>
<dbReference type="InterPro" id="IPR051361">
    <property type="entry name" value="ThrE/Ser_Exporter"/>
</dbReference>
<dbReference type="HOGENOM" id="CLU_007078_0_2_1"/>
<feature type="transmembrane region" description="Helical" evidence="3">
    <location>
        <begin position="814"/>
        <end position="831"/>
    </location>
</feature>
<name>J4GEF3_9APHY</name>
<feature type="transmembrane region" description="Helical" evidence="3">
    <location>
        <begin position="676"/>
        <end position="693"/>
    </location>
</feature>
<keyword evidence="6" id="KW-1185">Reference proteome</keyword>
<accession>J4GEF3</accession>
<evidence type="ECO:0000256" key="2">
    <source>
        <dbReference type="SAM" id="MobiDB-lite"/>
    </source>
</evidence>
<evidence type="ECO:0000313" key="5">
    <source>
        <dbReference type="EMBL" id="CCM05223.1"/>
    </source>
</evidence>
<dbReference type="AlphaFoldDB" id="J4GEF3"/>
<dbReference type="Proteomes" id="UP000006352">
    <property type="component" value="Unassembled WGS sequence"/>
</dbReference>
<comment type="similarity">
    <text evidence="1">Belongs to the ThrE exporter (TC 2.A.79) family.</text>
</comment>
<organism evidence="5 6">
    <name type="scientific">Fibroporia radiculosa</name>
    <dbReference type="NCBI Taxonomy" id="599839"/>
    <lineage>
        <taxon>Eukaryota</taxon>
        <taxon>Fungi</taxon>
        <taxon>Dikarya</taxon>
        <taxon>Basidiomycota</taxon>
        <taxon>Agaricomycotina</taxon>
        <taxon>Agaricomycetes</taxon>
        <taxon>Polyporales</taxon>
        <taxon>Fibroporiaceae</taxon>
        <taxon>Fibroporia</taxon>
    </lineage>
</organism>
<proteinExistence type="inferred from homology"/>
<feature type="region of interest" description="Disordered" evidence="2">
    <location>
        <begin position="478"/>
        <end position="524"/>
    </location>
</feature>
<feature type="compositionally biased region" description="Basic and acidic residues" evidence="2">
    <location>
        <begin position="304"/>
        <end position="334"/>
    </location>
</feature>
<dbReference type="Pfam" id="PF06738">
    <property type="entry name" value="ThrE"/>
    <property type="match status" value="1"/>
</dbReference>
<feature type="compositionally biased region" description="Polar residues" evidence="2">
    <location>
        <begin position="272"/>
        <end position="284"/>
    </location>
</feature>
<dbReference type="PANTHER" id="PTHR31082:SF4">
    <property type="entry name" value="PHEROMONE-REGULATED MEMBRANE PROTEIN 10"/>
    <property type="match status" value="1"/>
</dbReference>
<keyword evidence="3" id="KW-0472">Membrane</keyword>
<feature type="domain" description="Threonine/serine exporter-like N-terminal" evidence="4">
    <location>
        <begin position="542"/>
        <end position="780"/>
    </location>
</feature>
<feature type="region of interest" description="Disordered" evidence="2">
    <location>
        <begin position="1"/>
        <end position="86"/>
    </location>
</feature>
<feature type="compositionally biased region" description="Basic and acidic residues" evidence="2">
    <location>
        <begin position="192"/>
        <end position="201"/>
    </location>
</feature>
<dbReference type="RefSeq" id="XP_012184506.1">
    <property type="nucleotide sequence ID" value="XM_012329116.1"/>
</dbReference>
<evidence type="ECO:0000259" key="4">
    <source>
        <dbReference type="Pfam" id="PF06738"/>
    </source>
</evidence>
<feature type="compositionally biased region" description="Basic residues" evidence="2">
    <location>
        <begin position="213"/>
        <end position="224"/>
    </location>
</feature>
<feature type="region of interest" description="Disordered" evidence="2">
    <location>
        <begin position="272"/>
        <end position="373"/>
    </location>
</feature>
<feature type="region of interest" description="Disordered" evidence="2">
    <location>
        <begin position="98"/>
        <end position="256"/>
    </location>
</feature>
<feature type="transmembrane region" description="Helical" evidence="3">
    <location>
        <begin position="761"/>
        <end position="782"/>
    </location>
</feature>
<feature type="compositionally biased region" description="Low complexity" evidence="2">
    <location>
        <begin position="13"/>
        <end position="27"/>
    </location>
</feature>
<keyword evidence="3" id="KW-0812">Transmembrane</keyword>
<dbReference type="STRING" id="599839.J4GEF3"/>
<evidence type="ECO:0000256" key="3">
    <source>
        <dbReference type="SAM" id="Phobius"/>
    </source>
</evidence>
<feature type="compositionally biased region" description="Low complexity" evidence="2">
    <location>
        <begin position="338"/>
        <end position="354"/>
    </location>
</feature>
<feature type="compositionally biased region" description="Basic and acidic residues" evidence="2">
    <location>
        <begin position="503"/>
        <end position="516"/>
    </location>
</feature>
<dbReference type="OrthoDB" id="413008at2759"/>